<accession>A0A6C0D040</accession>
<dbReference type="Gene3D" id="1.10.3210.10">
    <property type="entry name" value="Hypothetical protein af1432"/>
    <property type="match status" value="1"/>
</dbReference>
<name>A0A6C0D040_9ZZZZ</name>
<proteinExistence type="predicted"/>
<dbReference type="EMBL" id="MN739518">
    <property type="protein sequence ID" value="QHT10138.1"/>
    <property type="molecule type" value="Genomic_DNA"/>
</dbReference>
<dbReference type="SUPFAM" id="SSF109604">
    <property type="entry name" value="HD-domain/PDEase-like"/>
    <property type="match status" value="1"/>
</dbReference>
<sequence>MVSKYKIGSFCFFSLLFLPCFQPYSFSFRSLQRIRDTYQFSKKVFDNYGYDRSHGIGHAVDVTKYANDIFEFHTMNNPNKKKIKEIIIVCSLLHDTIDKKYSPETTEFRTKCVQRFLLHDLEYEPLVVMNIMRIMKTMSYSLTVHNCSSFHPPLWIKKEDEKEKKSRLYPWSLIYHTVRQADLLTSYDVERMLSYKYYNIDKNISFVLEDTKEMFETRISSLTTIPDLFPSSWALTESKRLLKICGIMMDILMKDQISIVAPFQFSKYRTLENSHTLSLSDLFQMLKLSSSP</sequence>
<dbReference type="PANTHER" id="PTHR33594">
    <property type="entry name" value="SUPERFAMILY HYDROLASE, PUTATIVE (AFU_ORTHOLOGUE AFUA_1G03035)-RELATED"/>
    <property type="match status" value="1"/>
</dbReference>
<protein>
    <recommendedName>
        <fullName evidence="2">HD/PDEase domain-containing protein</fullName>
    </recommendedName>
</protein>
<dbReference type="AlphaFoldDB" id="A0A6C0D040"/>
<organism evidence="1">
    <name type="scientific">viral metagenome</name>
    <dbReference type="NCBI Taxonomy" id="1070528"/>
    <lineage>
        <taxon>unclassified sequences</taxon>
        <taxon>metagenomes</taxon>
        <taxon>organismal metagenomes</taxon>
    </lineage>
</organism>
<dbReference type="PANTHER" id="PTHR33594:SF1">
    <property type="entry name" value="HD_PDEASE DOMAIN-CONTAINING PROTEIN"/>
    <property type="match status" value="1"/>
</dbReference>
<evidence type="ECO:0000313" key="1">
    <source>
        <dbReference type="EMBL" id="QHT10138.1"/>
    </source>
</evidence>
<evidence type="ECO:0008006" key="2">
    <source>
        <dbReference type="Google" id="ProtNLM"/>
    </source>
</evidence>
<reference evidence="1" key="1">
    <citation type="journal article" date="2020" name="Nature">
        <title>Giant virus diversity and host interactions through global metagenomics.</title>
        <authorList>
            <person name="Schulz F."/>
            <person name="Roux S."/>
            <person name="Paez-Espino D."/>
            <person name="Jungbluth S."/>
            <person name="Walsh D.A."/>
            <person name="Denef V.J."/>
            <person name="McMahon K.D."/>
            <person name="Konstantinidis K.T."/>
            <person name="Eloe-Fadrosh E.A."/>
            <person name="Kyrpides N.C."/>
            <person name="Woyke T."/>
        </authorList>
    </citation>
    <scope>NUCLEOTIDE SEQUENCE</scope>
    <source>
        <strain evidence="1">GVMAG-M-3300023174-104</strain>
    </source>
</reference>